<reference evidence="1 3" key="1">
    <citation type="submission" date="2018-04" db="EMBL/GenBank/DDBJ databases">
        <title>Brenneria corticis sp.nov.</title>
        <authorList>
            <person name="Li Y."/>
        </authorList>
    </citation>
    <scope>NUCLEOTIDE SEQUENCE [LARGE SCALE GENOMIC DNA]</scope>
    <source>
        <strain evidence="1 3">LMG 2694</strain>
    </source>
</reference>
<dbReference type="Proteomes" id="UP000295985">
    <property type="component" value="Unassembled WGS sequence"/>
</dbReference>
<sequence>MRHIIRGELTPLERKATEAALQNHQQRYGNYARRKNSETYRVRVANKTYSVEVTNRNASYVATVMNHHRSLQKLCGVPA</sequence>
<organism evidence="1 3">
    <name type="scientific">Brenneria nigrifluens DSM 30175 = ATCC 13028</name>
    <dbReference type="NCBI Taxonomy" id="1121120"/>
    <lineage>
        <taxon>Bacteria</taxon>
        <taxon>Pseudomonadati</taxon>
        <taxon>Pseudomonadota</taxon>
        <taxon>Gammaproteobacteria</taxon>
        <taxon>Enterobacterales</taxon>
        <taxon>Pectobacteriaceae</taxon>
        <taxon>Brenneria</taxon>
    </lineage>
</organism>
<dbReference type="InterPro" id="IPR025135">
    <property type="entry name" value="DUF4060"/>
</dbReference>
<proteinExistence type="predicted"/>
<dbReference type="Proteomes" id="UP000303847">
    <property type="component" value="Chromosome"/>
</dbReference>
<evidence type="ECO:0000313" key="1">
    <source>
        <dbReference type="EMBL" id="PWC21490.1"/>
    </source>
</evidence>
<dbReference type="RefSeq" id="WP_009112584.1">
    <property type="nucleotide sequence ID" value="NZ_CP034036.1"/>
</dbReference>
<name>A0A2U1UIJ6_9GAMM</name>
<evidence type="ECO:0000313" key="2">
    <source>
        <dbReference type="EMBL" id="QCR04417.1"/>
    </source>
</evidence>
<keyword evidence="4" id="KW-1185">Reference proteome</keyword>
<gene>
    <name evidence="1" type="ORF">DDT54_18835</name>
    <name evidence="2" type="ORF">EH206_09675</name>
</gene>
<accession>A0A2U1UIJ6</accession>
<evidence type="ECO:0000313" key="3">
    <source>
        <dbReference type="Proteomes" id="UP000295985"/>
    </source>
</evidence>
<reference evidence="2 4" key="2">
    <citation type="submission" date="2018-11" db="EMBL/GenBank/DDBJ databases">
        <title>Genome sequences of Brenneria nigrifluens and Brenneria rubrifaciens.</title>
        <authorList>
            <person name="Poret-Peterson A.T."/>
            <person name="McClean A.E."/>
            <person name="Kluepfel D.A."/>
        </authorList>
    </citation>
    <scope>NUCLEOTIDE SEQUENCE [LARGE SCALE GENOMIC DNA]</scope>
    <source>
        <strain evidence="2 4">ATCC 13028</strain>
    </source>
</reference>
<dbReference type="AlphaFoldDB" id="A0A2U1UIJ6"/>
<dbReference type="EMBL" id="CP034036">
    <property type="protein sequence ID" value="QCR04417.1"/>
    <property type="molecule type" value="Genomic_DNA"/>
</dbReference>
<dbReference type="OrthoDB" id="6507067at2"/>
<protein>
    <submittedName>
        <fullName evidence="1">DUF4060 domain-containing protein</fullName>
    </submittedName>
    <submittedName>
        <fullName evidence="2">DUF4060 family protein</fullName>
    </submittedName>
</protein>
<evidence type="ECO:0000313" key="4">
    <source>
        <dbReference type="Proteomes" id="UP000303847"/>
    </source>
</evidence>
<dbReference type="EMBL" id="QDKK01000037">
    <property type="protein sequence ID" value="PWC21490.1"/>
    <property type="molecule type" value="Genomic_DNA"/>
</dbReference>
<dbReference type="Pfam" id="PF13269">
    <property type="entry name" value="DUF4060"/>
    <property type="match status" value="1"/>
</dbReference>